<proteinExistence type="predicted"/>
<reference evidence="2 3" key="1">
    <citation type="submission" date="2024-06" db="EMBL/GenBank/DDBJ databases">
        <title>Complete genome of Phlyctema vagabunda strain 19-DSS-EL-015.</title>
        <authorList>
            <person name="Fiorenzani C."/>
        </authorList>
    </citation>
    <scope>NUCLEOTIDE SEQUENCE [LARGE SCALE GENOMIC DNA]</scope>
    <source>
        <strain evidence="2 3">19-DSS-EL-015</strain>
    </source>
</reference>
<accession>A0ABR4P5M5</accession>
<dbReference type="Pfam" id="PF18922">
    <property type="entry name" value="DUF5672"/>
    <property type="match status" value="1"/>
</dbReference>
<dbReference type="Proteomes" id="UP001629113">
    <property type="component" value="Unassembled WGS sequence"/>
</dbReference>
<gene>
    <name evidence="2" type="ORF">PVAG01_10316</name>
</gene>
<sequence length="310" mass="34247">MVLSTPFWKRCGLPLLIVIAIFAVIYSLRQAGDAAWTSDSILPFASKAAPAKNVAVIIEDRPLSNLAPLLLHFSSVLGPDWPIVLYTSEGKQPGSLPFRRAVEEGRISVRNLPDGIAFTQHQAVSQFLTSPWLWDQLAPAGHVLLFQADSILCANSDLRVDDFLGYDFVGAPIYVPANPAAGHGEGLNGGLSLRNRSMILDIVKNHSWQTEMDDGTISQEGCVTTQPCLKFEDQWFYHKMKNIAKSSEGQSVARLPTVEVASTFAVETVWHDAPLGYHQVARWNTNKMDKVTKWCPEIAIATEDLLIQHK</sequence>
<evidence type="ECO:0000313" key="3">
    <source>
        <dbReference type="Proteomes" id="UP001629113"/>
    </source>
</evidence>
<protein>
    <recommendedName>
        <fullName evidence="1">DUF5672 domain-containing protein</fullName>
    </recommendedName>
</protein>
<dbReference type="EMBL" id="JBFCZG010000009">
    <property type="protein sequence ID" value="KAL3418600.1"/>
    <property type="molecule type" value="Genomic_DNA"/>
</dbReference>
<comment type="caution">
    <text evidence="2">The sequence shown here is derived from an EMBL/GenBank/DDBJ whole genome shotgun (WGS) entry which is preliminary data.</text>
</comment>
<evidence type="ECO:0000259" key="1">
    <source>
        <dbReference type="Pfam" id="PF18922"/>
    </source>
</evidence>
<keyword evidence="3" id="KW-1185">Reference proteome</keyword>
<feature type="domain" description="DUF5672" evidence="1">
    <location>
        <begin position="107"/>
        <end position="278"/>
    </location>
</feature>
<name>A0ABR4P5M5_9HELO</name>
<dbReference type="InterPro" id="IPR043729">
    <property type="entry name" value="DUF5672"/>
</dbReference>
<evidence type="ECO:0000313" key="2">
    <source>
        <dbReference type="EMBL" id="KAL3418600.1"/>
    </source>
</evidence>
<organism evidence="2 3">
    <name type="scientific">Phlyctema vagabunda</name>
    <dbReference type="NCBI Taxonomy" id="108571"/>
    <lineage>
        <taxon>Eukaryota</taxon>
        <taxon>Fungi</taxon>
        <taxon>Dikarya</taxon>
        <taxon>Ascomycota</taxon>
        <taxon>Pezizomycotina</taxon>
        <taxon>Leotiomycetes</taxon>
        <taxon>Helotiales</taxon>
        <taxon>Dermateaceae</taxon>
        <taxon>Phlyctema</taxon>
    </lineage>
</organism>